<gene>
    <name evidence="2" type="ORF">E2C01_017968</name>
</gene>
<evidence type="ECO:0000313" key="2">
    <source>
        <dbReference type="EMBL" id="MPC24873.1"/>
    </source>
</evidence>
<dbReference type="EMBL" id="VSRR010001385">
    <property type="protein sequence ID" value="MPC24873.1"/>
    <property type="molecule type" value="Genomic_DNA"/>
</dbReference>
<protein>
    <submittedName>
        <fullName evidence="2">Uncharacterized protein</fullName>
    </submittedName>
</protein>
<reference evidence="2 3" key="1">
    <citation type="submission" date="2019-05" db="EMBL/GenBank/DDBJ databases">
        <title>Another draft genome of Portunus trituberculatus and its Hox gene families provides insights of decapod evolution.</title>
        <authorList>
            <person name="Jeong J.-H."/>
            <person name="Song I."/>
            <person name="Kim S."/>
            <person name="Choi T."/>
            <person name="Kim D."/>
            <person name="Ryu S."/>
            <person name="Kim W."/>
        </authorList>
    </citation>
    <scope>NUCLEOTIDE SEQUENCE [LARGE SCALE GENOMIC DNA]</scope>
    <source>
        <tissue evidence="2">Muscle</tissue>
    </source>
</reference>
<evidence type="ECO:0000256" key="1">
    <source>
        <dbReference type="SAM" id="MobiDB-lite"/>
    </source>
</evidence>
<organism evidence="2 3">
    <name type="scientific">Portunus trituberculatus</name>
    <name type="common">Swimming crab</name>
    <name type="synonym">Neptunus trituberculatus</name>
    <dbReference type="NCBI Taxonomy" id="210409"/>
    <lineage>
        <taxon>Eukaryota</taxon>
        <taxon>Metazoa</taxon>
        <taxon>Ecdysozoa</taxon>
        <taxon>Arthropoda</taxon>
        <taxon>Crustacea</taxon>
        <taxon>Multicrustacea</taxon>
        <taxon>Malacostraca</taxon>
        <taxon>Eumalacostraca</taxon>
        <taxon>Eucarida</taxon>
        <taxon>Decapoda</taxon>
        <taxon>Pleocyemata</taxon>
        <taxon>Brachyura</taxon>
        <taxon>Eubrachyura</taxon>
        <taxon>Portunoidea</taxon>
        <taxon>Portunidae</taxon>
        <taxon>Portuninae</taxon>
        <taxon>Portunus</taxon>
    </lineage>
</organism>
<sequence>MEIKVKTKVEAGLLDETPGPASRVRGTPERGEAVRGATHGLLPCPTTSTQGCQAEAGQATHSDLATDRKENEWDKSRTNIYSAQLAEFWTSDFKMKLIMYPCIQSLQL</sequence>
<dbReference type="AlphaFoldDB" id="A0A5B7DV87"/>
<name>A0A5B7DV87_PORTR</name>
<keyword evidence="3" id="KW-1185">Reference proteome</keyword>
<proteinExistence type="predicted"/>
<feature type="region of interest" description="Disordered" evidence="1">
    <location>
        <begin position="1"/>
        <end position="51"/>
    </location>
</feature>
<evidence type="ECO:0000313" key="3">
    <source>
        <dbReference type="Proteomes" id="UP000324222"/>
    </source>
</evidence>
<dbReference type="Proteomes" id="UP000324222">
    <property type="component" value="Unassembled WGS sequence"/>
</dbReference>
<accession>A0A5B7DV87</accession>
<comment type="caution">
    <text evidence="2">The sequence shown here is derived from an EMBL/GenBank/DDBJ whole genome shotgun (WGS) entry which is preliminary data.</text>
</comment>